<comment type="caution">
    <text evidence="3">The sequence shown here is derived from an EMBL/GenBank/DDBJ whole genome shotgun (WGS) entry which is preliminary data.</text>
</comment>
<dbReference type="Proteomes" id="UP000178774">
    <property type="component" value="Unassembled WGS sequence"/>
</dbReference>
<proteinExistence type="predicted"/>
<feature type="compositionally biased region" description="Basic and acidic residues" evidence="2">
    <location>
        <begin position="191"/>
        <end position="219"/>
    </location>
</feature>
<evidence type="ECO:0000313" key="3">
    <source>
        <dbReference type="EMBL" id="OGZ65134.1"/>
    </source>
</evidence>
<feature type="region of interest" description="Disordered" evidence="2">
    <location>
        <begin position="1309"/>
        <end position="1328"/>
    </location>
</feature>
<evidence type="ECO:0000256" key="2">
    <source>
        <dbReference type="SAM" id="MobiDB-lite"/>
    </source>
</evidence>
<feature type="compositionally biased region" description="Basic and acidic residues" evidence="2">
    <location>
        <begin position="817"/>
        <end position="834"/>
    </location>
</feature>
<protein>
    <submittedName>
        <fullName evidence="3">Uncharacterized protein</fullName>
    </submittedName>
</protein>
<gene>
    <name evidence="3" type="ORF">A2822_00390</name>
</gene>
<sequence length="1582" mass="180648">MAERKPEPQPEVKVGKLSPSEILNKLGLGGDKQLTAEKIIEALEGYSSEDEEDARSIEEFINQLDSQIPARIDIGGATDEKEIKKKKNEEAKRIQNEFIENFFDLKAKEGGGAENAPKSFLEKYEIFQQHFSSLSEEEKAILKEKDPESYKKIYKKDGSLVGVVEKHVKSKKQTKVDEAIEKLNVLAQEIIKQRPETGKTKDKPTEPPKTNPEIKKEEPINPLKPGEISAWSVLLKKNGYPLEKLSPIQLRKALFTIYDEYGARPLAKNEAGNFNKIKDLLNKIDGGEEEKPNEQIDAALAQLFNIKQEEVIPPPSKPEQKPEPRPESKPASEPVSRPAPQEGGSVVGMEKIWALSTIDQLKDELNLKMGVLGTADRPGMVDAYVNFWGNEKMNRFTGASKEQKEKYKDAKKEERKRLAQEVAKLKEYIARRESGETKPDLQAGVDTKPEMPVPKFEDDELGRFNRESIEIEKLRAKEAEDKRAQEAALPKSKKELFEAKKDELAQSNNRLEAEKMYAGSKNDHVETYLLEKREELFKQIGELVGEDFKQKVNVETKKILGKKEMSPERFKAKEMPKIIREIEAEQKLKAQEMCAKSGEALVYQKDHKNSGDAWLEAYMNEKIEASGLEPNEFYAMVCRGVRVDLFKEKVAFWKSAWNFVRGKEIVAHKYIIPIDGGDTIYLSEDELEGFLLNQANQTRQQLEKTKEEKFVQRLKEGRVKLRESRAKVAQELLDGAEVKYYDVYGKENPLAQNWDFGEQRIVLPGGVEVVVAPKNKAEAPKPVQAPVKRSEVKQVETKPSGPVLPPKQEKPPVVLAKKAEPTTEKPKLSSETKTELDKKIQTIFDSNPEIEGVFDSGKGWPEVRKIVEEMIREMGIDRKEGLKIYKETLLRQQEALADCYNVIKEEIENNPGVAQQKLFDIVEKFSKNYGFTEEQISKSWRMINEYTELRKRAIDFLADHRHDDKGLLEKLTGKTLTDEDMKGIYKISVKSMAIVIEANDEMTQKLRSKQSKQSAKWLGFHNAGSWLEQSPHYVVINRELITKLSGEKDIEKVLAHELQHAENDVLEEVLGGQEETVYYMDYRNEKDPKEKAKKLEQYLRQVQREALNSVRDEIITSFHNVGTDKAKLEELFIAKEKGWLKGMIETVTFSGEKVKYDFLKEARNKKLYYADKDLSKKLFDQQYKRVIKDALSAFSDLIDPKKGGYSVEKAVALLMGKELYFWPTNVKRLLGKGGNFDIAAEAKKVKEESKKEAQKKLEPGIAAELKNTPRAKGGIAEKAPKFDESLRLDEKELERMRGEIEKAKVVGEVTGPEAKKPTGKEAEKKPEEIKNLSEISIPEDIYIGFTDWGYDLRKAKLDSVGTLDASEDVFDMGQFIRIPPINEDGKLRVEESVYVDEGATGVEIIELLRKKLKSLQGEFDLTLDDKNDLQKPEDKKLDGIEKAGERDKLDGLTEALVKGAENLKELLVILKESKNPDAEALKKNIEKSKESLISQIYRRNYYIASNMWSPNFEKFTNDKIRVKFARLLNDLTGQIEKKFEENKYEFITKDKYIVLSEENEERIKADDSFWKGIKNMVEEFSG</sequence>
<feature type="region of interest" description="Disordered" evidence="2">
    <location>
        <begin position="308"/>
        <end position="344"/>
    </location>
</feature>
<feature type="region of interest" description="Disordered" evidence="2">
    <location>
        <begin position="191"/>
        <end position="222"/>
    </location>
</feature>
<dbReference type="EMBL" id="MHOP01000028">
    <property type="protein sequence ID" value="OGZ65134.1"/>
    <property type="molecule type" value="Genomic_DNA"/>
</dbReference>
<feature type="region of interest" description="Disordered" evidence="2">
    <location>
        <begin position="777"/>
        <end position="834"/>
    </location>
</feature>
<reference evidence="3 4" key="1">
    <citation type="journal article" date="2016" name="Nat. Commun.">
        <title>Thousands of microbial genomes shed light on interconnected biogeochemical processes in an aquifer system.</title>
        <authorList>
            <person name="Anantharaman K."/>
            <person name="Brown C.T."/>
            <person name="Hug L.A."/>
            <person name="Sharon I."/>
            <person name="Castelle C.J."/>
            <person name="Probst A.J."/>
            <person name="Thomas B.C."/>
            <person name="Singh A."/>
            <person name="Wilkins M.J."/>
            <person name="Karaoz U."/>
            <person name="Brodie E.L."/>
            <person name="Williams K.H."/>
            <person name="Hubbard S.S."/>
            <person name="Banfield J.F."/>
        </authorList>
    </citation>
    <scope>NUCLEOTIDE SEQUENCE [LARGE SCALE GENOMIC DNA]</scope>
</reference>
<feature type="region of interest" description="Disordered" evidence="2">
    <location>
        <begin position="434"/>
        <end position="457"/>
    </location>
</feature>
<feature type="compositionally biased region" description="Basic and acidic residues" evidence="2">
    <location>
        <begin position="318"/>
        <end position="330"/>
    </location>
</feature>
<keyword evidence="1" id="KW-0175">Coiled coil</keyword>
<name>A0A1G2HRG4_9BACT</name>
<feature type="coiled-coil region" evidence="1">
    <location>
        <begin position="393"/>
        <end position="431"/>
    </location>
</feature>
<evidence type="ECO:0000256" key="1">
    <source>
        <dbReference type="SAM" id="Coils"/>
    </source>
</evidence>
<organism evidence="3 4">
    <name type="scientific">Candidatus Staskawiczbacteria bacterium RIFCSPHIGHO2_01_FULL_41_41</name>
    <dbReference type="NCBI Taxonomy" id="1802203"/>
    <lineage>
        <taxon>Bacteria</taxon>
        <taxon>Candidatus Staskawicziibacteriota</taxon>
    </lineage>
</organism>
<feature type="compositionally biased region" description="Basic and acidic residues" evidence="2">
    <location>
        <begin position="1313"/>
        <end position="1328"/>
    </location>
</feature>
<evidence type="ECO:0000313" key="4">
    <source>
        <dbReference type="Proteomes" id="UP000178774"/>
    </source>
</evidence>
<accession>A0A1G2HRG4</accession>